<keyword evidence="2" id="KW-1185">Reference proteome</keyword>
<dbReference type="EMBL" id="QJKJ01015300">
    <property type="protein sequence ID" value="RDX62758.1"/>
    <property type="molecule type" value="Genomic_DNA"/>
</dbReference>
<protein>
    <submittedName>
        <fullName evidence="1">Uncharacterized protein</fullName>
    </submittedName>
</protein>
<proteinExistence type="predicted"/>
<sequence length="81" mass="9434">MAKCITMNPTQLLQMLPVRLQTIGLGSHLQSNLLWEQRNQSDEDNTNPREDLAKQNETINGGYFVENSNRAWAFRYSFFQL</sequence>
<evidence type="ECO:0000313" key="1">
    <source>
        <dbReference type="EMBL" id="RDX62758.1"/>
    </source>
</evidence>
<dbReference type="AlphaFoldDB" id="A0A371E9P7"/>
<name>A0A371E9P7_MUCPR</name>
<dbReference type="Proteomes" id="UP000257109">
    <property type="component" value="Unassembled WGS sequence"/>
</dbReference>
<gene>
    <name evidence="1" type="ORF">CR513_58881</name>
</gene>
<organism evidence="1 2">
    <name type="scientific">Mucuna pruriens</name>
    <name type="common">Velvet bean</name>
    <name type="synonym">Dolichos pruriens</name>
    <dbReference type="NCBI Taxonomy" id="157652"/>
    <lineage>
        <taxon>Eukaryota</taxon>
        <taxon>Viridiplantae</taxon>
        <taxon>Streptophyta</taxon>
        <taxon>Embryophyta</taxon>
        <taxon>Tracheophyta</taxon>
        <taxon>Spermatophyta</taxon>
        <taxon>Magnoliopsida</taxon>
        <taxon>eudicotyledons</taxon>
        <taxon>Gunneridae</taxon>
        <taxon>Pentapetalae</taxon>
        <taxon>rosids</taxon>
        <taxon>fabids</taxon>
        <taxon>Fabales</taxon>
        <taxon>Fabaceae</taxon>
        <taxon>Papilionoideae</taxon>
        <taxon>50 kb inversion clade</taxon>
        <taxon>NPAAA clade</taxon>
        <taxon>indigoferoid/millettioid clade</taxon>
        <taxon>Phaseoleae</taxon>
        <taxon>Mucuna</taxon>
    </lineage>
</organism>
<comment type="caution">
    <text evidence="1">The sequence shown here is derived from an EMBL/GenBank/DDBJ whole genome shotgun (WGS) entry which is preliminary data.</text>
</comment>
<feature type="non-terminal residue" evidence="1">
    <location>
        <position position="1"/>
    </location>
</feature>
<reference evidence="1" key="1">
    <citation type="submission" date="2018-05" db="EMBL/GenBank/DDBJ databases">
        <title>Draft genome of Mucuna pruriens seed.</title>
        <authorList>
            <person name="Nnadi N.E."/>
            <person name="Vos R."/>
            <person name="Hasami M.H."/>
            <person name="Devisetty U.K."/>
            <person name="Aguiy J.C."/>
        </authorList>
    </citation>
    <scope>NUCLEOTIDE SEQUENCE [LARGE SCALE GENOMIC DNA]</scope>
    <source>
        <strain evidence="1">JCA_2017</strain>
    </source>
</reference>
<accession>A0A371E9P7</accession>
<evidence type="ECO:0000313" key="2">
    <source>
        <dbReference type="Proteomes" id="UP000257109"/>
    </source>
</evidence>